<dbReference type="KEGG" id="plen:EIM92_07035"/>
<dbReference type="AlphaFoldDB" id="A0A3Q8SAE9"/>
<dbReference type="OrthoDB" id="383937at2"/>
<protein>
    <submittedName>
        <fullName evidence="1">Uncharacterized protein</fullName>
    </submittedName>
</protein>
<gene>
    <name evidence="1" type="ORF">EIM92_07035</name>
</gene>
<keyword evidence="2" id="KW-1185">Reference proteome</keyword>
<organism evidence="1 2">
    <name type="scientific">Paenibacillus lentus</name>
    <dbReference type="NCBI Taxonomy" id="1338368"/>
    <lineage>
        <taxon>Bacteria</taxon>
        <taxon>Bacillati</taxon>
        <taxon>Bacillota</taxon>
        <taxon>Bacilli</taxon>
        <taxon>Bacillales</taxon>
        <taxon>Paenibacillaceae</taxon>
        <taxon>Paenibacillus</taxon>
    </lineage>
</organism>
<proteinExistence type="predicted"/>
<sequence>MDLFAKYGVQLPHDGMIWREIIDTACHPPTDGDKKTRVYGFGDPYSLSWENWVFTIIST</sequence>
<name>A0A3Q8SAE9_9BACL</name>
<accession>A0A3Q8SAE9</accession>
<dbReference type="EMBL" id="CP034248">
    <property type="protein sequence ID" value="AZK45990.1"/>
    <property type="molecule type" value="Genomic_DNA"/>
</dbReference>
<reference evidence="1 2" key="1">
    <citation type="submission" date="2018-11" db="EMBL/GenBank/DDBJ databases">
        <title>Genome sequencing of Paenibacillus lentus DSM25539(T).</title>
        <authorList>
            <person name="Kook J.-K."/>
            <person name="Park S.-N."/>
            <person name="Lim Y.K."/>
        </authorList>
    </citation>
    <scope>NUCLEOTIDE SEQUENCE [LARGE SCALE GENOMIC DNA]</scope>
    <source>
        <strain evidence="1 2">DSM 25539</strain>
    </source>
</reference>
<dbReference type="Proteomes" id="UP000273145">
    <property type="component" value="Chromosome"/>
</dbReference>
<evidence type="ECO:0000313" key="2">
    <source>
        <dbReference type="Proteomes" id="UP000273145"/>
    </source>
</evidence>
<evidence type="ECO:0000313" key="1">
    <source>
        <dbReference type="EMBL" id="AZK45990.1"/>
    </source>
</evidence>